<dbReference type="Proteomes" id="UP000076962">
    <property type="component" value="Unassembled WGS sequence"/>
</dbReference>
<proteinExistence type="predicted"/>
<name>A0A176S5L5_9GAMM</name>
<organism evidence="1 2">
    <name type="scientific">Candidatus Thiomargarita nelsonii</name>
    <dbReference type="NCBI Taxonomy" id="1003181"/>
    <lineage>
        <taxon>Bacteria</taxon>
        <taxon>Pseudomonadati</taxon>
        <taxon>Pseudomonadota</taxon>
        <taxon>Gammaproteobacteria</taxon>
        <taxon>Thiotrichales</taxon>
        <taxon>Thiotrichaceae</taxon>
        <taxon>Thiomargarita</taxon>
    </lineage>
</organism>
<accession>A0A176S5L5</accession>
<evidence type="ECO:0000313" key="1">
    <source>
        <dbReference type="EMBL" id="OAD23305.1"/>
    </source>
</evidence>
<keyword evidence="2" id="KW-1185">Reference proteome</keyword>
<protein>
    <submittedName>
        <fullName evidence="1">Uncharacterized protein</fullName>
    </submittedName>
</protein>
<comment type="caution">
    <text evidence="1">The sequence shown here is derived from an EMBL/GenBank/DDBJ whole genome shotgun (WGS) entry which is preliminary data.</text>
</comment>
<gene>
    <name evidence="1" type="ORF">THIOM_000866</name>
</gene>
<dbReference type="AlphaFoldDB" id="A0A176S5L5"/>
<dbReference type="EMBL" id="LUTY01000439">
    <property type="protein sequence ID" value="OAD23305.1"/>
    <property type="molecule type" value="Genomic_DNA"/>
</dbReference>
<sequence>MATTSTKFPLTVEPSSIKGLSVFRGQFPLTAFKVFWSIPNKSAVPLSLITAVSSSSTYPSHIMPGINSTWP</sequence>
<reference evidence="1 2" key="1">
    <citation type="submission" date="2016-05" db="EMBL/GenBank/DDBJ databases">
        <title>Single-cell genome of chain-forming Candidatus Thiomargarita nelsonii and comparison to other large sulfur-oxidizing bacteria.</title>
        <authorList>
            <person name="Winkel M."/>
            <person name="Salman V."/>
            <person name="Woyke T."/>
            <person name="Schulz-Vogt H."/>
            <person name="Richter M."/>
            <person name="Flood B."/>
            <person name="Bailey J."/>
            <person name="Amann R."/>
            <person name="Mussmann M."/>
        </authorList>
    </citation>
    <scope>NUCLEOTIDE SEQUENCE [LARGE SCALE GENOMIC DNA]</scope>
    <source>
        <strain evidence="1 2">THI036</strain>
    </source>
</reference>
<evidence type="ECO:0000313" key="2">
    <source>
        <dbReference type="Proteomes" id="UP000076962"/>
    </source>
</evidence>